<evidence type="ECO:0000259" key="2">
    <source>
        <dbReference type="Pfam" id="PF14021"/>
    </source>
</evidence>
<dbReference type="PANTHER" id="PTHR42059:SF1">
    <property type="entry name" value="TNT DOMAIN-CONTAINING PROTEIN"/>
    <property type="match status" value="1"/>
</dbReference>
<protein>
    <recommendedName>
        <fullName evidence="2">TNT domain-containing protein</fullName>
    </recommendedName>
</protein>
<dbReference type="InterPro" id="IPR053024">
    <property type="entry name" value="Fungal_surface_NADase"/>
</dbReference>
<sequence length="239" mass="26321">MLATNFFLALIALVAPLITAVPVSAEKGYFPSRCFPNPCKGITHQNSTYICGDPRLGPVKLPNRFPLQTAIRTYARFGSLCPAEFLDKWASSVTPEGKYIYPPANGFLADTESTPIKGNVTLPVGQKLDRFGSEYGTFLGPLGAPYIERALPPSNLATYDGEYPYNYHVYEVVKKFEVGLGPIAPWFEQPGLGSQMVTYTNVMGLVEGGFLRRLDKSEYDEAVEYSNDYTPGPQDDPPK</sequence>
<name>A0AAD4CI01_ASPNN</name>
<proteinExistence type="predicted"/>
<reference evidence="3" key="1">
    <citation type="journal article" date="2019" name="Beilstein J. Org. Chem.">
        <title>Nanangenines: drimane sesquiterpenoids as the dominant metabolite cohort of a novel Australian fungus, Aspergillus nanangensis.</title>
        <authorList>
            <person name="Lacey H.J."/>
            <person name="Gilchrist C.L.M."/>
            <person name="Crombie A."/>
            <person name="Kalaitzis J.A."/>
            <person name="Vuong D."/>
            <person name="Rutledge P.J."/>
            <person name="Turner P."/>
            <person name="Pitt J.I."/>
            <person name="Lacey E."/>
            <person name="Chooi Y.H."/>
            <person name="Piggott A.M."/>
        </authorList>
    </citation>
    <scope>NUCLEOTIDE SEQUENCE</scope>
    <source>
        <strain evidence="3">MST-FP2251</strain>
    </source>
</reference>
<evidence type="ECO:0000313" key="3">
    <source>
        <dbReference type="EMBL" id="KAF9886845.1"/>
    </source>
</evidence>
<comment type="caution">
    <text evidence="3">The sequence shown here is derived from an EMBL/GenBank/DDBJ whole genome shotgun (WGS) entry which is preliminary data.</text>
</comment>
<evidence type="ECO:0000313" key="4">
    <source>
        <dbReference type="Proteomes" id="UP001194746"/>
    </source>
</evidence>
<evidence type="ECO:0000256" key="1">
    <source>
        <dbReference type="SAM" id="SignalP"/>
    </source>
</evidence>
<feature type="signal peptide" evidence="1">
    <location>
        <begin position="1"/>
        <end position="25"/>
    </location>
</feature>
<dbReference type="InterPro" id="IPR025331">
    <property type="entry name" value="TNT"/>
</dbReference>
<dbReference type="GO" id="GO:0050135">
    <property type="term" value="F:NADP+ nucleosidase activity"/>
    <property type="evidence" value="ECO:0007669"/>
    <property type="project" value="InterPro"/>
</dbReference>
<feature type="chain" id="PRO_5042053217" description="TNT domain-containing protein" evidence="1">
    <location>
        <begin position="26"/>
        <end position="239"/>
    </location>
</feature>
<accession>A0AAD4CI01</accession>
<dbReference type="Pfam" id="PF14021">
    <property type="entry name" value="TNT"/>
    <property type="match status" value="1"/>
</dbReference>
<feature type="domain" description="TNT" evidence="2">
    <location>
        <begin position="121"/>
        <end position="213"/>
    </location>
</feature>
<dbReference type="Proteomes" id="UP001194746">
    <property type="component" value="Unassembled WGS sequence"/>
</dbReference>
<keyword evidence="1" id="KW-0732">Signal</keyword>
<keyword evidence="4" id="KW-1185">Reference proteome</keyword>
<gene>
    <name evidence="3" type="ORF">FE257_011092</name>
</gene>
<dbReference type="PANTHER" id="PTHR42059">
    <property type="entry name" value="TNT DOMAIN-CONTAINING PROTEIN"/>
    <property type="match status" value="1"/>
</dbReference>
<dbReference type="AlphaFoldDB" id="A0AAD4CI01"/>
<dbReference type="EMBL" id="VCAU01000071">
    <property type="protein sequence ID" value="KAF9886845.1"/>
    <property type="molecule type" value="Genomic_DNA"/>
</dbReference>
<organism evidence="3 4">
    <name type="scientific">Aspergillus nanangensis</name>
    <dbReference type="NCBI Taxonomy" id="2582783"/>
    <lineage>
        <taxon>Eukaryota</taxon>
        <taxon>Fungi</taxon>
        <taxon>Dikarya</taxon>
        <taxon>Ascomycota</taxon>
        <taxon>Pezizomycotina</taxon>
        <taxon>Eurotiomycetes</taxon>
        <taxon>Eurotiomycetidae</taxon>
        <taxon>Eurotiales</taxon>
        <taxon>Aspergillaceae</taxon>
        <taxon>Aspergillus</taxon>
        <taxon>Aspergillus subgen. Circumdati</taxon>
    </lineage>
</organism>
<reference evidence="3" key="2">
    <citation type="submission" date="2020-02" db="EMBL/GenBank/DDBJ databases">
        <authorList>
            <person name="Gilchrist C.L.M."/>
            <person name="Chooi Y.-H."/>
        </authorList>
    </citation>
    <scope>NUCLEOTIDE SEQUENCE</scope>
    <source>
        <strain evidence="3">MST-FP2251</strain>
    </source>
</reference>